<accession>A0A0B8NXF6</accession>
<dbReference type="Proteomes" id="UP000031671">
    <property type="component" value="Unassembled WGS sequence"/>
</dbReference>
<dbReference type="EMBL" id="BBRZ01000133">
    <property type="protein sequence ID" value="GAM59235.1"/>
    <property type="molecule type" value="Genomic_DNA"/>
</dbReference>
<keyword evidence="2" id="KW-1185">Reference proteome</keyword>
<evidence type="ECO:0000313" key="1">
    <source>
        <dbReference type="EMBL" id="GAM59235.1"/>
    </source>
</evidence>
<dbReference type="RefSeq" id="WP_261833223.1">
    <property type="nucleotide sequence ID" value="NZ_AP024881.1"/>
</dbReference>
<dbReference type="AlphaFoldDB" id="A0A0B8NXF6"/>
<reference evidence="1 2" key="1">
    <citation type="submission" date="2015-01" db="EMBL/GenBank/DDBJ databases">
        <title>Vibrio sp. C1 JCM 19231 whole genome shotgun sequence.</title>
        <authorList>
            <person name="Sawabe T."/>
            <person name="Meirelles P."/>
            <person name="Feng G."/>
            <person name="Sayaka M."/>
            <person name="Hattori M."/>
            <person name="Ohkuma M."/>
        </authorList>
    </citation>
    <scope>NUCLEOTIDE SEQUENCE [LARGE SCALE GENOMIC DNA]</scope>
    <source>
        <strain evidence="2">JCM 19231</strain>
    </source>
</reference>
<evidence type="ECO:0000313" key="2">
    <source>
        <dbReference type="Proteomes" id="UP000031671"/>
    </source>
</evidence>
<comment type="caution">
    <text evidence="1">The sequence shown here is derived from an EMBL/GenBank/DDBJ whole genome shotgun (WGS) entry which is preliminary data.</text>
</comment>
<sequence length="88" mass="10498">MGNMHRLPLSEKLLTGSFVRKYQPLIANNFFRYLSTFERAEQSLDSWELEKVRQFKQTKCLDNPTAFIIYDLYQAHLEKSAYSIPEYK</sequence>
<gene>
    <name evidence="1" type="ORF">JCM19231_3443</name>
</gene>
<reference evidence="1 2" key="2">
    <citation type="submission" date="2015-01" db="EMBL/GenBank/DDBJ databases">
        <authorList>
            <consortium name="NBRP consortium"/>
            <person name="Sawabe T."/>
            <person name="Meirelles P."/>
            <person name="Feng G."/>
            <person name="Sayaka M."/>
            <person name="Hattori M."/>
            <person name="Ohkuma M."/>
        </authorList>
    </citation>
    <scope>NUCLEOTIDE SEQUENCE [LARGE SCALE GENOMIC DNA]</scope>
    <source>
        <strain evidence="2">JCM 19231</strain>
    </source>
</reference>
<name>A0A0B8NXF6_9VIBR</name>
<protein>
    <submittedName>
        <fullName evidence="1">Uncharacterized protein</fullName>
    </submittedName>
</protein>
<proteinExistence type="predicted"/>
<organism evidence="1 2">
    <name type="scientific">Vibrio ishigakensis</name>
    <dbReference type="NCBI Taxonomy" id="1481914"/>
    <lineage>
        <taxon>Bacteria</taxon>
        <taxon>Pseudomonadati</taxon>
        <taxon>Pseudomonadota</taxon>
        <taxon>Gammaproteobacteria</taxon>
        <taxon>Vibrionales</taxon>
        <taxon>Vibrionaceae</taxon>
        <taxon>Vibrio</taxon>
    </lineage>
</organism>